<protein>
    <submittedName>
        <fullName evidence="4">2-keto-4-pentenoate hydratase/2-oxohepta-3-ene-1,7-dioic acid hydratase (Catechol pathway)</fullName>
    </submittedName>
</protein>
<feature type="domain" description="Fumarylacetoacetase-like C-terminal" evidence="3">
    <location>
        <begin position="72"/>
        <end position="314"/>
    </location>
</feature>
<gene>
    <name evidence="4" type="ORF">SAMN05444374_108133</name>
</gene>
<organism evidence="4 5">
    <name type="scientific">Rhodococcoides kroppenstedtii</name>
    <dbReference type="NCBI Taxonomy" id="293050"/>
    <lineage>
        <taxon>Bacteria</taxon>
        <taxon>Bacillati</taxon>
        <taxon>Actinomycetota</taxon>
        <taxon>Actinomycetes</taxon>
        <taxon>Mycobacteriales</taxon>
        <taxon>Nocardiaceae</taxon>
        <taxon>Rhodococcoides</taxon>
    </lineage>
</organism>
<dbReference type="GO" id="GO:0044281">
    <property type="term" value="P:small molecule metabolic process"/>
    <property type="evidence" value="ECO:0007669"/>
    <property type="project" value="UniProtKB-ARBA"/>
</dbReference>
<dbReference type="Proteomes" id="UP000182054">
    <property type="component" value="Unassembled WGS sequence"/>
</dbReference>
<dbReference type="InterPro" id="IPR011234">
    <property type="entry name" value="Fumarylacetoacetase-like_C"/>
</dbReference>
<evidence type="ECO:0000259" key="3">
    <source>
        <dbReference type="Pfam" id="PF01557"/>
    </source>
</evidence>
<dbReference type="GeneID" id="85486227"/>
<evidence type="ECO:0000313" key="5">
    <source>
        <dbReference type="Proteomes" id="UP000182054"/>
    </source>
</evidence>
<dbReference type="RefSeq" id="WP_068366199.1">
    <property type="nucleotide sequence ID" value="NZ_FOJN01000008.1"/>
</dbReference>
<evidence type="ECO:0000256" key="1">
    <source>
        <dbReference type="ARBA" id="ARBA00010211"/>
    </source>
</evidence>
<dbReference type="AlphaFoldDB" id="A0A1I0TPQ6"/>
<reference evidence="4 5" key="1">
    <citation type="submission" date="2016-10" db="EMBL/GenBank/DDBJ databases">
        <authorList>
            <person name="de Groot N.N."/>
        </authorList>
    </citation>
    <scope>NUCLEOTIDE SEQUENCE [LARGE SCALE GENOMIC DNA]</scope>
    <source>
        <strain evidence="4 5">DSM 44908</strain>
    </source>
</reference>
<dbReference type="InterPro" id="IPR051121">
    <property type="entry name" value="FAH"/>
</dbReference>
<evidence type="ECO:0000313" key="4">
    <source>
        <dbReference type="EMBL" id="SFA53755.1"/>
    </source>
</evidence>
<name>A0A1I0TPQ6_9NOCA</name>
<dbReference type="Gene3D" id="3.90.850.10">
    <property type="entry name" value="Fumarylacetoacetase-like, C-terminal domain"/>
    <property type="match status" value="1"/>
</dbReference>
<evidence type="ECO:0000256" key="2">
    <source>
        <dbReference type="ARBA" id="ARBA00022723"/>
    </source>
</evidence>
<proteinExistence type="inferred from homology"/>
<dbReference type="EMBL" id="FOJN01000008">
    <property type="protein sequence ID" value="SFA53755.1"/>
    <property type="molecule type" value="Genomic_DNA"/>
</dbReference>
<dbReference type="PANTHER" id="PTHR42796">
    <property type="entry name" value="FUMARYLACETOACETATE HYDROLASE DOMAIN-CONTAINING PROTEIN 2A-RELATED"/>
    <property type="match status" value="1"/>
</dbReference>
<comment type="similarity">
    <text evidence="1">Belongs to the FAH family.</text>
</comment>
<accession>A0A1I0TPQ6</accession>
<dbReference type="PANTHER" id="PTHR42796:SF4">
    <property type="entry name" value="FUMARYLACETOACETATE HYDROLASE DOMAIN-CONTAINING PROTEIN 2A"/>
    <property type="match status" value="1"/>
</dbReference>
<dbReference type="Pfam" id="PF01557">
    <property type="entry name" value="FAA_hydrolase"/>
    <property type="match status" value="1"/>
</dbReference>
<dbReference type="InterPro" id="IPR036663">
    <property type="entry name" value="Fumarylacetoacetase_C_sf"/>
</dbReference>
<dbReference type="GO" id="GO:0046872">
    <property type="term" value="F:metal ion binding"/>
    <property type="evidence" value="ECO:0007669"/>
    <property type="project" value="UniProtKB-KW"/>
</dbReference>
<sequence>MATYVGRYDDGDRVLWAVSSDRGLTALTDSYATTGDLLTHGRGDIAAAARGSVTHRPEAVSTLSPITVPCRVMCQGANFRQHAIESGMDPDNRAFNLFFDKTDASVTGPFDSVTRPAHVELLDYEIELGLVIGKTVDAPVTITDSTLPSYVAAITIGNDLSARDVQLPQGQYLKGKSYRGFCPVGPVLAVLDADDYAAIDRLTLRLEVDGELRQQDSTANWLYRPAETLSELSQFCNLDPGDVVLTGTPHGTAAKTPPAILRRVATAVLPEHVLWKQFIRRSRGGPFLRPGSVVTASIRTEDGRLDLGTQRTPIVAPGS</sequence>
<dbReference type="OrthoDB" id="9805307at2"/>
<dbReference type="SUPFAM" id="SSF56529">
    <property type="entry name" value="FAH"/>
    <property type="match status" value="1"/>
</dbReference>
<keyword evidence="2" id="KW-0479">Metal-binding</keyword>
<dbReference type="GO" id="GO:0003824">
    <property type="term" value="F:catalytic activity"/>
    <property type="evidence" value="ECO:0007669"/>
    <property type="project" value="InterPro"/>
</dbReference>